<sequence length="582" mass="64733">MPSLSAPDDEAALPVPATPGEERYQALARLARLHFGVVAASISIGQRLESWSGFPLRQPLPGAHEDILVIADLQADPRFAGQPWLNEAPFPRFHASCPLLDSAGHWIGSLCLFDDKPGDLDADQRAYLRELARLAAMIADSDQATVRLRIQADALRESRRRMALAIAGSGTGIWDRDIPGDLIHYSSGWKALLGYTDEEIGNRIEESYTRIHPDDLGYVKATMQAHFEQRTAAYEVEHRIRCKDGSYKWVCSRGKVVSRDSEGQPLRMIGTTTDITALRSLAEHQQQTANLLTNLTNEVPGMVFQLRRMPGGESFFPYASAGIQDIYEIAAEQVAASVAPIDDLIHPDDLALYRTSLETSAASLSPWHLEYRVCLPDQGTCWRQGDARPTRLEDGSILWHGFITDVTERKRIEAELHEFATTDCLTQVFNRRHFLKLAEAELEHLRQSDERCASILMCDLDHFKAINDRYGHAVGDHALSHFASILRHHLRRTDLAGRLGGEEFAVVLVDVDMEGATAIAQRLQASLAESTLTEGDMRIDLTISIGISVMHANDTSAEVALTRSDMALYRAKQAGRNRIECH</sequence>
<gene>
    <name evidence="4" type="ORF">JFY56_00910</name>
</gene>
<dbReference type="Pfam" id="PF00990">
    <property type="entry name" value="GGDEF"/>
    <property type="match status" value="1"/>
</dbReference>
<dbReference type="RefSeq" id="WP_208311608.1">
    <property type="nucleotide sequence ID" value="NZ_JAELYA010000001.1"/>
</dbReference>
<dbReference type="InterPro" id="IPR013655">
    <property type="entry name" value="PAS_fold_3"/>
</dbReference>
<dbReference type="InterPro" id="IPR029016">
    <property type="entry name" value="GAF-like_dom_sf"/>
</dbReference>
<feature type="domain" description="PAC" evidence="2">
    <location>
        <begin position="367"/>
        <end position="418"/>
    </location>
</feature>
<dbReference type="CDD" id="cd00130">
    <property type="entry name" value="PAS"/>
    <property type="match status" value="2"/>
</dbReference>
<dbReference type="NCBIfam" id="TIGR00254">
    <property type="entry name" value="GGDEF"/>
    <property type="match status" value="1"/>
</dbReference>
<proteinExistence type="predicted"/>
<dbReference type="SUPFAM" id="SSF55781">
    <property type="entry name" value="GAF domain-like"/>
    <property type="match status" value="1"/>
</dbReference>
<comment type="caution">
    <text evidence="4">The sequence shown here is derived from an EMBL/GenBank/DDBJ whole genome shotgun (WGS) entry which is preliminary data.</text>
</comment>
<dbReference type="InterPro" id="IPR043128">
    <property type="entry name" value="Rev_trsase/Diguanyl_cyclase"/>
</dbReference>
<evidence type="ECO:0000259" key="2">
    <source>
        <dbReference type="PROSITE" id="PS50113"/>
    </source>
</evidence>
<dbReference type="Proteomes" id="UP000669060">
    <property type="component" value="Unassembled WGS sequence"/>
</dbReference>
<dbReference type="PROSITE" id="PS50112">
    <property type="entry name" value="PAS"/>
    <property type="match status" value="1"/>
</dbReference>
<dbReference type="Gene3D" id="3.30.450.20">
    <property type="entry name" value="PAS domain"/>
    <property type="match status" value="2"/>
</dbReference>
<evidence type="ECO:0000313" key="4">
    <source>
        <dbReference type="EMBL" id="MBO3273780.1"/>
    </source>
</evidence>
<dbReference type="NCBIfam" id="TIGR00229">
    <property type="entry name" value="sensory_box"/>
    <property type="match status" value="1"/>
</dbReference>
<feature type="domain" description="GGDEF" evidence="3">
    <location>
        <begin position="451"/>
        <end position="582"/>
    </location>
</feature>
<evidence type="ECO:0000259" key="3">
    <source>
        <dbReference type="PROSITE" id="PS50887"/>
    </source>
</evidence>
<dbReference type="InterPro" id="IPR000700">
    <property type="entry name" value="PAS-assoc_C"/>
</dbReference>
<dbReference type="PANTHER" id="PTHR44757">
    <property type="entry name" value="DIGUANYLATE CYCLASE DGCP"/>
    <property type="match status" value="1"/>
</dbReference>
<dbReference type="SUPFAM" id="SSF55785">
    <property type="entry name" value="PYP-like sensor domain (PAS domain)"/>
    <property type="match status" value="2"/>
</dbReference>
<dbReference type="InterPro" id="IPR052155">
    <property type="entry name" value="Biofilm_reg_signaling"/>
</dbReference>
<name>A0ABS3TM62_9PSED</name>
<accession>A0ABS3TM62</accession>
<dbReference type="Pfam" id="PF08447">
    <property type="entry name" value="PAS_3"/>
    <property type="match status" value="2"/>
</dbReference>
<dbReference type="PROSITE" id="PS50113">
    <property type="entry name" value="PAC"/>
    <property type="match status" value="2"/>
</dbReference>
<dbReference type="EMBL" id="JAELYA010000001">
    <property type="protein sequence ID" value="MBO3273780.1"/>
    <property type="molecule type" value="Genomic_DNA"/>
</dbReference>
<dbReference type="InterPro" id="IPR029787">
    <property type="entry name" value="Nucleotide_cyclase"/>
</dbReference>
<dbReference type="InterPro" id="IPR000160">
    <property type="entry name" value="GGDEF_dom"/>
</dbReference>
<dbReference type="Gene3D" id="3.30.70.270">
    <property type="match status" value="1"/>
</dbReference>
<dbReference type="InterPro" id="IPR035965">
    <property type="entry name" value="PAS-like_dom_sf"/>
</dbReference>
<dbReference type="InterPro" id="IPR001610">
    <property type="entry name" value="PAC"/>
</dbReference>
<dbReference type="SUPFAM" id="SSF55073">
    <property type="entry name" value="Nucleotide cyclase"/>
    <property type="match status" value="1"/>
</dbReference>
<dbReference type="SMART" id="SM00091">
    <property type="entry name" value="PAS"/>
    <property type="match status" value="2"/>
</dbReference>
<dbReference type="Gene3D" id="3.30.450.40">
    <property type="match status" value="1"/>
</dbReference>
<dbReference type="CDD" id="cd01949">
    <property type="entry name" value="GGDEF"/>
    <property type="match status" value="1"/>
</dbReference>
<evidence type="ECO:0000313" key="5">
    <source>
        <dbReference type="Proteomes" id="UP000669060"/>
    </source>
</evidence>
<organism evidence="4 5">
    <name type="scientific">Pseudomonas schmalbachii</name>
    <dbReference type="NCBI Taxonomy" id="2816993"/>
    <lineage>
        <taxon>Bacteria</taxon>
        <taxon>Pseudomonadati</taxon>
        <taxon>Pseudomonadota</taxon>
        <taxon>Gammaproteobacteria</taxon>
        <taxon>Pseudomonadales</taxon>
        <taxon>Pseudomonadaceae</taxon>
        <taxon>Pseudomonas</taxon>
    </lineage>
</organism>
<evidence type="ECO:0000259" key="1">
    <source>
        <dbReference type="PROSITE" id="PS50112"/>
    </source>
</evidence>
<dbReference type="InterPro" id="IPR000014">
    <property type="entry name" value="PAS"/>
</dbReference>
<dbReference type="PROSITE" id="PS50887">
    <property type="entry name" value="GGDEF"/>
    <property type="match status" value="1"/>
</dbReference>
<feature type="domain" description="PAS" evidence="1">
    <location>
        <begin position="158"/>
        <end position="230"/>
    </location>
</feature>
<keyword evidence="5" id="KW-1185">Reference proteome</keyword>
<dbReference type="SMART" id="SM00086">
    <property type="entry name" value="PAC"/>
    <property type="match status" value="2"/>
</dbReference>
<dbReference type="PANTHER" id="PTHR44757:SF2">
    <property type="entry name" value="BIOFILM ARCHITECTURE MAINTENANCE PROTEIN MBAA"/>
    <property type="match status" value="1"/>
</dbReference>
<protein>
    <submittedName>
        <fullName evidence="4">Diguanylate cyclase</fullName>
    </submittedName>
</protein>
<dbReference type="SMART" id="SM00267">
    <property type="entry name" value="GGDEF"/>
    <property type="match status" value="1"/>
</dbReference>
<feature type="domain" description="PAC" evidence="2">
    <location>
        <begin position="234"/>
        <end position="287"/>
    </location>
</feature>
<reference evidence="4 5" key="1">
    <citation type="submission" date="2020-12" db="EMBL/GenBank/DDBJ databases">
        <title>Pseudomonas schmalbachii sp. nov. isolated from millipede gut.</title>
        <authorList>
            <person name="Shelomi M."/>
        </authorList>
    </citation>
    <scope>NUCLEOTIDE SEQUENCE [LARGE SCALE GENOMIC DNA]</scope>
    <source>
        <strain evidence="4 5">Milli4</strain>
    </source>
</reference>